<protein>
    <submittedName>
        <fullName evidence="4">Gryzun-like domain-containing protein</fullName>
    </submittedName>
</protein>
<reference evidence="2 3" key="2">
    <citation type="submission" date="2018-11" db="EMBL/GenBank/DDBJ databases">
        <authorList>
            <consortium name="Pathogen Informatics"/>
        </authorList>
    </citation>
    <scope>NUCLEOTIDE SEQUENCE [LARGE SCALE GENOMIC DNA]</scope>
    <source>
        <strain evidence="2 3">NST_G2</strain>
    </source>
</reference>
<evidence type="ECO:0000259" key="1">
    <source>
        <dbReference type="Pfam" id="PF12742"/>
    </source>
</evidence>
<dbReference type="GO" id="GO:0005737">
    <property type="term" value="C:cytoplasm"/>
    <property type="evidence" value="ECO:0007669"/>
    <property type="project" value="TreeGrafter"/>
</dbReference>
<proteinExistence type="predicted"/>
<keyword evidence="3" id="KW-1185">Reference proteome</keyword>
<dbReference type="PANTHER" id="PTHR14374">
    <property type="entry name" value="FOIE GRAS"/>
    <property type="match status" value="1"/>
</dbReference>
<evidence type="ECO:0000313" key="3">
    <source>
        <dbReference type="Proteomes" id="UP000275846"/>
    </source>
</evidence>
<dbReference type="WBParaSite" id="SSLN_0000255401-mRNA-1">
    <property type="protein sequence ID" value="SSLN_0000255401-mRNA-1"/>
    <property type="gene ID" value="SSLN_0000255401"/>
</dbReference>
<dbReference type="AlphaFoldDB" id="A0A183SE19"/>
<evidence type="ECO:0000313" key="2">
    <source>
        <dbReference type="EMBL" id="VDL88852.1"/>
    </source>
</evidence>
<dbReference type="OrthoDB" id="6278596at2759"/>
<dbReference type="Proteomes" id="UP000275846">
    <property type="component" value="Unassembled WGS sequence"/>
</dbReference>
<gene>
    <name evidence="2" type="ORF">SSLN_LOCUS2467</name>
</gene>
<sequence>MLNFWAEVSTKQPKKRSSLAYRTYFHQPLYDSPGGPPDLTNLTQELTVSMEPVPGFMFCGRQLVSTRLLPNSSQQLDFTLLPLRAGYLELPRFSVRSGDRSLGDPLLDPTAAADLARTSAKDRMLRQLRSHIFVLPLHQVTLTDN</sequence>
<dbReference type="Pfam" id="PF12742">
    <property type="entry name" value="Gryzun-like"/>
    <property type="match status" value="1"/>
</dbReference>
<dbReference type="STRING" id="70667.A0A183SE19"/>
<organism evidence="4">
    <name type="scientific">Schistocephalus solidus</name>
    <name type="common">Tapeworm</name>
    <dbReference type="NCBI Taxonomy" id="70667"/>
    <lineage>
        <taxon>Eukaryota</taxon>
        <taxon>Metazoa</taxon>
        <taxon>Spiralia</taxon>
        <taxon>Lophotrochozoa</taxon>
        <taxon>Platyhelminthes</taxon>
        <taxon>Cestoda</taxon>
        <taxon>Eucestoda</taxon>
        <taxon>Diphyllobothriidea</taxon>
        <taxon>Diphyllobothriidae</taxon>
        <taxon>Schistocephalus</taxon>
    </lineage>
</organism>
<dbReference type="InterPro" id="IPR025876">
    <property type="entry name" value="TRAPPC11_C"/>
</dbReference>
<accession>A0A183SE19</accession>
<evidence type="ECO:0000313" key="4">
    <source>
        <dbReference type="WBParaSite" id="SSLN_0000255401-mRNA-1"/>
    </source>
</evidence>
<reference evidence="4" key="1">
    <citation type="submission" date="2016-06" db="UniProtKB">
        <authorList>
            <consortium name="WormBaseParasite"/>
        </authorList>
    </citation>
    <scope>IDENTIFICATION</scope>
</reference>
<name>A0A183SE19_SCHSO</name>
<dbReference type="EMBL" id="UYSU01032260">
    <property type="protein sequence ID" value="VDL88852.1"/>
    <property type="molecule type" value="Genomic_DNA"/>
</dbReference>
<dbReference type="PANTHER" id="PTHR14374:SF0">
    <property type="entry name" value="TRAFFICKING PROTEIN PARTICLE COMPLEX SUBUNIT 11"/>
    <property type="match status" value="1"/>
</dbReference>
<feature type="domain" description="Trafficking protein particle complex subunit 11 C-terminal" evidence="1">
    <location>
        <begin position="45"/>
        <end position="93"/>
    </location>
</feature>